<evidence type="ECO:0000313" key="1">
    <source>
        <dbReference type="EMBL" id="CAD5946710.1"/>
    </source>
</evidence>
<proteinExistence type="predicted"/>
<dbReference type="AlphaFoldDB" id="A0A1J1JL08"/>
<gene>
    <name evidence="1" type="ORF">PANO66_02340</name>
    <name evidence="2" type="ORF">PLAM_3697</name>
</gene>
<name>A0A1J1JL08_PLAAG</name>
<reference evidence="2" key="1">
    <citation type="submission" date="2015-09" db="EMBL/GenBank/DDBJ databases">
        <authorList>
            <person name="Jackson K.R."/>
            <person name="Lunt B.L."/>
            <person name="Fisher J.N.B."/>
            <person name="Gardner A.V."/>
            <person name="Bailey M.E."/>
            <person name="Deus L.M."/>
            <person name="Earl A.S."/>
            <person name="Gibby P.D."/>
            <person name="Hartmann K.A."/>
            <person name="Liu J.E."/>
            <person name="Manci A.M."/>
            <person name="Nielsen D.A."/>
            <person name="Solomon M.B."/>
            <person name="Breakwell D.P."/>
            <person name="Burnett S.H."/>
            <person name="Grose J.H."/>
        </authorList>
    </citation>
    <scope>NUCLEOTIDE SEQUENCE</scope>
    <source>
        <strain evidence="2">7805</strain>
    </source>
</reference>
<dbReference type="EMBL" id="LR882963">
    <property type="protein sequence ID" value="CAD5946710.1"/>
    <property type="molecule type" value="Genomic_DNA"/>
</dbReference>
<organism evidence="2">
    <name type="scientific">Planktothrix agardhii</name>
    <name type="common">Oscillatoria agardhii</name>
    <dbReference type="NCBI Taxonomy" id="1160"/>
    <lineage>
        <taxon>Bacteria</taxon>
        <taxon>Bacillati</taxon>
        <taxon>Cyanobacteriota</taxon>
        <taxon>Cyanophyceae</taxon>
        <taxon>Oscillatoriophycideae</taxon>
        <taxon>Oscillatoriales</taxon>
        <taxon>Microcoleaceae</taxon>
        <taxon>Planktothrix</taxon>
    </lineage>
</organism>
<dbReference type="GeneID" id="77287753"/>
<reference evidence="1" key="2">
    <citation type="submission" date="2020-09" db="EMBL/GenBank/DDBJ databases">
        <authorList>
            <person name="Blom J."/>
        </authorList>
    </citation>
    <scope>NUCLEOTIDE SEQUENCE</scope>
    <source>
        <strain evidence="1">No.66</strain>
    </source>
</reference>
<sequence length="52" mass="6089">MFTRRSHPDQPLMVQHSPNCRTIRLIAGPEEFVPRDQIRALVMEKKTSRNSI</sequence>
<dbReference type="RefSeq" id="WP_174235985.1">
    <property type="nucleotide sequence ID" value="NZ_JBAVBW010000009.1"/>
</dbReference>
<accession>A0A1J1JL08</accession>
<evidence type="ECO:0000313" key="2">
    <source>
        <dbReference type="EMBL" id="CUM61663.1"/>
    </source>
</evidence>
<protein>
    <submittedName>
        <fullName evidence="2">Uncharacterized protein</fullName>
    </submittedName>
</protein>
<dbReference type="Proteomes" id="UP001153761">
    <property type="component" value="Chromosome"/>
</dbReference>
<dbReference type="EMBL" id="LO018304">
    <property type="protein sequence ID" value="CUM61663.1"/>
    <property type="molecule type" value="Genomic_DNA"/>
</dbReference>